<proteinExistence type="predicted"/>
<name>A0A4Y3QXC8_STRCI</name>
<protein>
    <recommendedName>
        <fullName evidence="9">VCBS repeat-containing protein</fullName>
    </recommendedName>
</protein>
<keyword evidence="2" id="KW-0677">Repeat</keyword>
<dbReference type="Proteomes" id="UP000319210">
    <property type="component" value="Unassembled WGS sequence"/>
</dbReference>
<feature type="compositionally biased region" description="Low complexity" evidence="5">
    <location>
        <begin position="196"/>
        <end position="207"/>
    </location>
</feature>
<feature type="compositionally biased region" description="Basic and acidic residues" evidence="5">
    <location>
        <begin position="1"/>
        <end position="12"/>
    </location>
</feature>
<sequence length="502" mass="50241">MSHGRRPAERGGARRRSSSAVRFTTAGAALVVAAVGGLATGVFGLPQKADAAAEQGKPPAKKADVAEDINGDGYADLVSGAPGGTVSGKAKAGYVAVTYGSAEGLDTANKQLVSRSTSGVPGGATAKQGFGDSFSRGDLDGDGYADLVVGSADASAGSVILWGSAKGLTGGTAVPEYGTTPQIGDFDGDGQADLALLGDPGSSGDDPVGQPAALWKGPLTRSGTPAKKLDFLDKSEWDDENNSATSISGPSTARGVADVNGDGRQDLVFWRYEGDGVYSSDALLGSPSGFTVSAGPDGAGGDMDAGDVDGDGYDDLVVGGGSDLFDEVTVVFGTKDGLSPDRRQTFDQSLEGFPGEAPSDGEMLGSCVSVEDVTGDGRAEVALGIRWKNSGDKNDAGAVALLHGSEKGVTGEGSQVVDQDTAGVPGVAEEHDEFGAACALLDVDGDGHRDLNVSSTEENDSAGAVWSLRGTTKGVTTDKATSFGPGDLDAPVTGAQFGSSLR</sequence>
<dbReference type="SMART" id="SM00191">
    <property type="entry name" value="Int_alpha"/>
    <property type="match status" value="4"/>
</dbReference>
<organism evidence="7 8">
    <name type="scientific">Streptomyces cacaoi</name>
    <dbReference type="NCBI Taxonomy" id="1898"/>
    <lineage>
        <taxon>Bacteria</taxon>
        <taxon>Bacillati</taxon>
        <taxon>Actinomycetota</taxon>
        <taxon>Actinomycetes</taxon>
        <taxon>Kitasatosporales</taxon>
        <taxon>Streptomycetaceae</taxon>
        <taxon>Streptomyces</taxon>
    </lineage>
</organism>
<dbReference type="RefSeq" id="WP_030876952.1">
    <property type="nucleotide sequence ID" value="NZ_BJMM01000010.1"/>
</dbReference>
<dbReference type="PANTHER" id="PTHR23221:SF7">
    <property type="entry name" value="PHOSPHATIDYLINOSITOL-GLYCAN-SPECIFIC PHOSPHOLIPASE D"/>
    <property type="match status" value="1"/>
</dbReference>
<comment type="caution">
    <text evidence="7">The sequence shown here is derived from an EMBL/GenBank/DDBJ whole genome shotgun (WGS) entry which is preliminary data.</text>
</comment>
<feature type="compositionally biased region" description="Polar residues" evidence="5">
    <location>
        <begin position="469"/>
        <end position="480"/>
    </location>
</feature>
<feature type="region of interest" description="Disordered" evidence="5">
    <location>
        <begin position="1"/>
        <end position="20"/>
    </location>
</feature>
<feature type="region of interest" description="Disordered" evidence="5">
    <location>
        <begin position="453"/>
        <end position="502"/>
    </location>
</feature>
<dbReference type="InterPro" id="IPR028994">
    <property type="entry name" value="Integrin_alpha_N"/>
</dbReference>
<dbReference type="Gene3D" id="2.130.10.130">
    <property type="entry name" value="Integrin alpha, N-terminal"/>
    <property type="match status" value="3"/>
</dbReference>
<feature type="transmembrane region" description="Helical" evidence="6">
    <location>
        <begin position="21"/>
        <end position="45"/>
    </location>
</feature>
<evidence type="ECO:0000256" key="1">
    <source>
        <dbReference type="ARBA" id="ARBA00022729"/>
    </source>
</evidence>
<evidence type="ECO:0000313" key="8">
    <source>
        <dbReference type="Proteomes" id="UP000319210"/>
    </source>
</evidence>
<keyword evidence="3" id="KW-0378">Hydrolase</keyword>
<evidence type="ECO:0008006" key="9">
    <source>
        <dbReference type="Google" id="ProtNLM"/>
    </source>
</evidence>
<feature type="region of interest" description="Disordered" evidence="5">
    <location>
        <begin position="238"/>
        <end position="259"/>
    </location>
</feature>
<dbReference type="Pfam" id="PF13517">
    <property type="entry name" value="FG-GAP_3"/>
    <property type="match status" value="1"/>
</dbReference>
<dbReference type="Pfam" id="PF01839">
    <property type="entry name" value="FG-GAP"/>
    <property type="match status" value="1"/>
</dbReference>
<keyword evidence="6" id="KW-0472">Membrane</keyword>
<keyword evidence="6" id="KW-1133">Transmembrane helix</keyword>
<evidence type="ECO:0000256" key="5">
    <source>
        <dbReference type="SAM" id="MobiDB-lite"/>
    </source>
</evidence>
<dbReference type="Gene3D" id="2.40.128.340">
    <property type="match status" value="1"/>
</dbReference>
<feature type="compositionally biased region" description="Polar residues" evidence="5">
    <location>
        <begin position="242"/>
        <end position="251"/>
    </location>
</feature>
<reference evidence="7 8" key="1">
    <citation type="submission" date="2019-06" db="EMBL/GenBank/DDBJ databases">
        <title>Whole genome shotgun sequence of Streptomyces cacaoi subsp. cacaoi NBRC 12748.</title>
        <authorList>
            <person name="Hosoyama A."/>
            <person name="Uohara A."/>
            <person name="Ohji S."/>
            <person name="Ichikawa N."/>
        </authorList>
    </citation>
    <scope>NUCLEOTIDE SEQUENCE [LARGE SCALE GENOMIC DNA]</scope>
    <source>
        <strain evidence="7 8">NBRC 12748</strain>
    </source>
</reference>
<keyword evidence="4" id="KW-0325">Glycoprotein</keyword>
<keyword evidence="1" id="KW-0732">Signal</keyword>
<dbReference type="AlphaFoldDB" id="A0A4Y3QXC8"/>
<keyword evidence="6" id="KW-0812">Transmembrane</keyword>
<evidence type="ECO:0000256" key="3">
    <source>
        <dbReference type="ARBA" id="ARBA00022801"/>
    </source>
</evidence>
<dbReference type="EMBL" id="BJMM01000010">
    <property type="protein sequence ID" value="GEB50045.1"/>
    <property type="molecule type" value="Genomic_DNA"/>
</dbReference>
<feature type="region of interest" description="Disordered" evidence="5">
    <location>
        <begin position="195"/>
        <end position="221"/>
    </location>
</feature>
<accession>A0A4Y3QXC8</accession>
<dbReference type="InterPro" id="IPR013517">
    <property type="entry name" value="FG-GAP"/>
</dbReference>
<evidence type="ECO:0000256" key="6">
    <source>
        <dbReference type="SAM" id="Phobius"/>
    </source>
</evidence>
<keyword evidence="8" id="KW-1185">Reference proteome</keyword>
<dbReference type="InterPro" id="IPR013519">
    <property type="entry name" value="Int_alpha_beta-p"/>
</dbReference>
<dbReference type="PANTHER" id="PTHR23221">
    <property type="entry name" value="GLYCOSYLPHOSPHATIDYLINOSITOL PHOSPHOLIPASE D"/>
    <property type="match status" value="1"/>
</dbReference>
<dbReference type="GO" id="GO:0016787">
    <property type="term" value="F:hydrolase activity"/>
    <property type="evidence" value="ECO:0007669"/>
    <property type="project" value="UniProtKB-KW"/>
</dbReference>
<gene>
    <name evidence="7" type="ORF">SCA03_25960</name>
</gene>
<dbReference type="SUPFAM" id="SSF69318">
    <property type="entry name" value="Integrin alpha N-terminal domain"/>
    <property type="match status" value="1"/>
</dbReference>
<evidence type="ECO:0000313" key="7">
    <source>
        <dbReference type="EMBL" id="GEB50045.1"/>
    </source>
</evidence>
<evidence type="ECO:0000256" key="2">
    <source>
        <dbReference type="ARBA" id="ARBA00022737"/>
    </source>
</evidence>
<evidence type="ECO:0000256" key="4">
    <source>
        <dbReference type="ARBA" id="ARBA00023180"/>
    </source>
</evidence>